<dbReference type="STRING" id="1841859.GCA_900157385_03449"/>
<evidence type="ECO:0000313" key="3">
    <source>
        <dbReference type="Proteomes" id="UP000241595"/>
    </source>
</evidence>
<sequence length="130" mass="13742">VAADIRYGDGITISVAAAAVMVEVIGLAEKLLARQNGQPLSPRLQAMRNDLTDCVARAAANADVSTNEVTARAVLAFEKDTTAAAEALGISPSGVRWACRAGRLGRKVGDRWLISDQEIAMYKQQTQGVS</sequence>
<protein>
    <recommendedName>
        <fullName evidence="1">Helix-turn-helix domain-containing protein</fullName>
    </recommendedName>
</protein>
<organism evidence="2 3">
    <name type="scientific">Mycobacterium terramassiliense</name>
    <dbReference type="NCBI Taxonomy" id="1841859"/>
    <lineage>
        <taxon>Bacteria</taxon>
        <taxon>Bacillati</taxon>
        <taxon>Actinomycetota</taxon>
        <taxon>Actinomycetes</taxon>
        <taxon>Mycobacteriales</taxon>
        <taxon>Mycobacteriaceae</taxon>
        <taxon>Mycobacterium</taxon>
    </lineage>
</organism>
<dbReference type="Proteomes" id="UP000241595">
    <property type="component" value="Unassembled WGS sequence"/>
</dbReference>
<evidence type="ECO:0000313" key="2">
    <source>
        <dbReference type="EMBL" id="SPM29949.1"/>
    </source>
</evidence>
<dbReference type="Pfam" id="PF12728">
    <property type="entry name" value="HTH_17"/>
    <property type="match status" value="1"/>
</dbReference>
<dbReference type="InterPro" id="IPR041657">
    <property type="entry name" value="HTH_17"/>
</dbReference>
<dbReference type="AlphaFoldDB" id="A0A2U3NEL7"/>
<reference evidence="2 3" key="1">
    <citation type="submission" date="2017-01" db="EMBL/GenBank/DDBJ databases">
        <authorList>
            <consortium name="Urmite Genomes"/>
        </authorList>
    </citation>
    <scope>NUCLEOTIDE SEQUENCE [LARGE SCALE GENOMIC DNA]</scope>
    <source>
        <strain evidence="2 3">AB308</strain>
    </source>
</reference>
<gene>
    <name evidence="2" type="ORF">MTAB308_3447</name>
</gene>
<feature type="non-terminal residue" evidence="2">
    <location>
        <position position="1"/>
    </location>
</feature>
<feature type="domain" description="Helix-turn-helix" evidence="1">
    <location>
        <begin position="81"/>
        <end position="125"/>
    </location>
</feature>
<evidence type="ECO:0000259" key="1">
    <source>
        <dbReference type="Pfam" id="PF12728"/>
    </source>
</evidence>
<proteinExistence type="predicted"/>
<dbReference type="EMBL" id="FTRV01000015">
    <property type="protein sequence ID" value="SPM29949.1"/>
    <property type="molecule type" value="Genomic_DNA"/>
</dbReference>
<accession>A0A2U3NEL7</accession>
<keyword evidence="3" id="KW-1185">Reference proteome</keyword>
<name>A0A2U3NEL7_9MYCO</name>